<comment type="caution">
    <text evidence="3">The sequence shown here is derived from an EMBL/GenBank/DDBJ whole genome shotgun (WGS) entry which is preliminary data.</text>
</comment>
<keyword evidence="2" id="KW-0472">Membrane</keyword>
<feature type="compositionally biased region" description="Polar residues" evidence="1">
    <location>
        <begin position="103"/>
        <end position="114"/>
    </location>
</feature>
<keyword evidence="2" id="KW-0812">Transmembrane</keyword>
<gene>
    <name evidence="3" type="ORF">BRYFOR_07381</name>
</gene>
<dbReference type="Proteomes" id="UP000005561">
    <property type="component" value="Unassembled WGS sequence"/>
</dbReference>
<evidence type="ECO:0000313" key="3">
    <source>
        <dbReference type="EMBL" id="EET60563.1"/>
    </source>
</evidence>
<feature type="transmembrane region" description="Helical" evidence="2">
    <location>
        <begin position="53"/>
        <end position="75"/>
    </location>
</feature>
<name>C6LFH8_9FIRM</name>
<evidence type="ECO:0000256" key="2">
    <source>
        <dbReference type="SAM" id="Phobius"/>
    </source>
</evidence>
<keyword evidence="2" id="KW-1133">Transmembrane helix</keyword>
<evidence type="ECO:0000256" key="1">
    <source>
        <dbReference type="SAM" id="MobiDB-lite"/>
    </source>
</evidence>
<keyword evidence="4" id="KW-1185">Reference proteome</keyword>
<dbReference type="AlphaFoldDB" id="C6LFH8"/>
<dbReference type="EMBL" id="ACCL02000010">
    <property type="protein sequence ID" value="EET60563.1"/>
    <property type="molecule type" value="Genomic_DNA"/>
</dbReference>
<proteinExistence type="predicted"/>
<dbReference type="eggNOG" id="ENOG5032HW3">
    <property type="taxonomic scope" value="Bacteria"/>
</dbReference>
<accession>C6LFH8</accession>
<sequence>MKGRTKLMQSDNLRQKLKQDFPQMPPEIHNIIGQEVNRQLTSSPRRSSAKQRLLFFILAAALLLGTVAFAGLQFYQLYVENEGTYGRKIHVEGNVGRDEADSSEASDTTNSGAAGTSDAGRTDTNGSGATDTDGARSWLQFHYIPEGMGLDYNGFKLHFADSSWAISVFQIPLEADTSTESLVLSENYVTFSEELEIGNHQAVYLTLQNTSDTPTGLSENSAPGARQKIYMLCPEAETVLEAVASPEVSKDELIKVLENIELTATHKSPADQNTADETGISLIEAAVNLFKALLPEPESKDSPVQTSFTAEEIAQMPSTGEPVSVPCGADTANRQNDVTNDITAEVIRVQVADDLSLLEVPAYIPSWWSDVTDENGKLKPNEISYIRRGDGVRTLDEVLKTEFIPQKLVFVTVAYTNTGSETLKNICFFITPCAIAEKNGSYSLYTDSTELRSDLYNHRATPGNTATENSGGQNDAAAGNSGGLTCDYSHFTGAASFSMPYFAPHGGTQRHGGNYITELKPQETIFIHAAAIINADELPYLFLNLNAVTGNDYYETFSQRYVDIRSDISFSQ</sequence>
<organism evidence="3 4">
    <name type="scientific">Marvinbryantia formatexigens DSM 14469</name>
    <dbReference type="NCBI Taxonomy" id="478749"/>
    <lineage>
        <taxon>Bacteria</taxon>
        <taxon>Bacillati</taxon>
        <taxon>Bacillota</taxon>
        <taxon>Clostridia</taxon>
        <taxon>Lachnospirales</taxon>
        <taxon>Lachnospiraceae</taxon>
        <taxon>Marvinbryantia</taxon>
    </lineage>
</organism>
<reference evidence="3" key="1">
    <citation type="submission" date="2009-07" db="EMBL/GenBank/DDBJ databases">
        <authorList>
            <person name="Weinstock G."/>
            <person name="Sodergren E."/>
            <person name="Clifton S."/>
            <person name="Fulton L."/>
            <person name="Fulton B."/>
            <person name="Courtney L."/>
            <person name="Fronick C."/>
            <person name="Harrison M."/>
            <person name="Strong C."/>
            <person name="Farmer C."/>
            <person name="Delahaunty K."/>
            <person name="Markovic C."/>
            <person name="Hall O."/>
            <person name="Minx P."/>
            <person name="Tomlinson C."/>
            <person name="Mitreva M."/>
            <person name="Nelson J."/>
            <person name="Hou S."/>
            <person name="Wollam A."/>
            <person name="Pepin K.H."/>
            <person name="Johnson M."/>
            <person name="Bhonagiri V."/>
            <person name="Nash W.E."/>
            <person name="Warren W."/>
            <person name="Chinwalla A."/>
            <person name="Mardis E.R."/>
            <person name="Wilson R.K."/>
        </authorList>
    </citation>
    <scope>NUCLEOTIDE SEQUENCE [LARGE SCALE GENOMIC DNA]</scope>
    <source>
        <strain evidence="3">DSM 14469</strain>
    </source>
</reference>
<evidence type="ECO:0000313" key="4">
    <source>
        <dbReference type="Proteomes" id="UP000005561"/>
    </source>
</evidence>
<feature type="region of interest" description="Disordered" evidence="1">
    <location>
        <begin position="97"/>
        <end position="131"/>
    </location>
</feature>
<protein>
    <submittedName>
        <fullName evidence="3">Uncharacterized protein</fullName>
    </submittedName>
</protein>